<protein>
    <submittedName>
        <fullName evidence="2">DMT family transporter</fullName>
    </submittedName>
</protein>
<dbReference type="InterPro" id="IPR036259">
    <property type="entry name" value="MFS_trans_sf"/>
</dbReference>
<gene>
    <name evidence="2" type="ORF">JK634_05465</name>
</gene>
<dbReference type="Pfam" id="PF04657">
    <property type="entry name" value="DMT_YdcZ"/>
    <property type="match status" value="1"/>
</dbReference>
<proteinExistence type="predicted"/>
<sequence length="156" mass="16846">MLYILLSVLAGVSIVISRVINSNLSKKIGLFQGTFFNYLTGLSFSTIILVISNYGSNTNAIFSGNIPFQAYLGGFLGVLFVAFSSYITPKMSAFYLTLFTFVGQLLGGIIIDYFSLNILSTGKFVGGILVLIGLAYNLFVDKRSEIDGNVSTSSVE</sequence>
<evidence type="ECO:0000313" key="2">
    <source>
        <dbReference type="EMBL" id="MBL4931244.1"/>
    </source>
</evidence>
<accession>A0A937K3X0</accession>
<feature type="transmembrane region" description="Helical" evidence="1">
    <location>
        <begin position="121"/>
        <end position="139"/>
    </location>
</feature>
<feature type="transmembrane region" description="Helical" evidence="1">
    <location>
        <begin position="36"/>
        <end position="56"/>
    </location>
</feature>
<dbReference type="PANTHER" id="PTHR34821">
    <property type="entry name" value="INNER MEMBRANE PROTEIN YDCZ"/>
    <property type="match status" value="1"/>
</dbReference>
<keyword evidence="1" id="KW-1133">Transmembrane helix</keyword>
<dbReference type="SUPFAM" id="SSF103473">
    <property type="entry name" value="MFS general substrate transporter"/>
    <property type="match status" value="1"/>
</dbReference>
<feature type="transmembrane region" description="Helical" evidence="1">
    <location>
        <begin position="68"/>
        <end position="87"/>
    </location>
</feature>
<organism evidence="2 3">
    <name type="scientific">Clostridium paridis</name>
    <dbReference type="NCBI Taxonomy" id="2803863"/>
    <lineage>
        <taxon>Bacteria</taxon>
        <taxon>Bacillati</taxon>
        <taxon>Bacillota</taxon>
        <taxon>Clostridia</taxon>
        <taxon>Eubacteriales</taxon>
        <taxon>Clostridiaceae</taxon>
        <taxon>Clostridium</taxon>
    </lineage>
</organism>
<keyword evidence="1" id="KW-0472">Membrane</keyword>
<keyword evidence="1" id="KW-0812">Transmembrane</keyword>
<dbReference type="Proteomes" id="UP000623681">
    <property type="component" value="Unassembled WGS sequence"/>
</dbReference>
<dbReference type="RefSeq" id="WP_202766631.1">
    <property type="nucleotide sequence ID" value="NZ_JAESWA010000019.1"/>
</dbReference>
<dbReference type="GO" id="GO:0005886">
    <property type="term" value="C:plasma membrane"/>
    <property type="evidence" value="ECO:0007669"/>
    <property type="project" value="TreeGrafter"/>
</dbReference>
<comment type="caution">
    <text evidence="2">The sequence shown here is derived from an EMBL/GenBank/DDBJ whole genome shotgun (WGS) entry which is preliminary data.</text>
</comment>
<evidence type="ECO:0000256" key="1">
    <source>
        <dbReference type="SAM" id="Phobius"/>
    </source>
</evidence>
<dbReference type="AlphaFoldDB" id="A0A937K3X0"/>
<keyword evidence="3" id="KW-1185">Reference proteome</keyword>
<dbReference type="InterPro" id="IPR006750">
    <property type="entry name" value="YdcZ"/>
</dbReference>
<feature type="transmembrane region" description="Helical" evidence="1">
    <location>
        <begin position="93"/>
        <end position="114"/>
    </location>
</feature>
<name>A0A937K3X0_9CLOT</name>
<evidence type="ECO:0000313" key="3">
    <source>
        <dbReference type="Proteomes" id="UP000623681"/>
    </source>
</evidence>
<reference evidence="2" key="1">
    <citation type="submission" date="2021-01" db="EMBL/GenBank/DDBJ databases">
        <title>Genome public.</title>
        <authorList>
            <person name="Liu C."/>
            <person name="Sun Q."/>
        </authorList>
    </citation>
    <scope>NUCLEOTIDE SEQUENCE</scope>
    <source>
        <strain evidence="2">YIM B02565</strain>
    </source>
</reference>
<dbReference type="PANTHER" id="PTHR34821:SF2">
    <property type="entry name" value="INNER MEMBRANE PROTEIN YDCZ"/>
    <property type="match status" value="1"/>
</dbReference>
<dbReference type="EMBL" id="JAESWA010000019">
    <property type="protein sequence ID" value="MBL4931244.1"/>
    <property type="molecule type" value="Genomic_DNA"/>
</dbReference>